<name>A0A839GSH7_9BACT</name>
<sequence length="81" mass="9542">MCCELLFSSLTFGCADVLFLAYFSENRLKTHSVLYFLWRESPDSCLWVRGVSRLLFFYSWFPASLETRFTHGHEFADSRQA</sequence>
<evidence type="ECO:0000313" key="1">
    <source>
        <dbReference type="EMBL" id="MBA9079809.1"/>
    </source>
</evidence>
<protein>
    <submittedName>
        <fullName evidence="1">Uncharacterized protein</fullName>
    </submittedName>
</protein>
<keyword evidence="2" id="KW-1185">Reference proteome</keyword>
<evidence type="ECO:0000313" key="2">
    <source>
        <dbReference type="Proteomes" id="UP000563094"/>
    </source>
</evidence>
<proteinExistence type="predicted"/>
<dbReference type="AlphaFoldDB" id="A0A839GSH7"/>
<dbReference type="Proteomes" id="UP000563094">
    <property type="component" value="Unassembled WGS sequence"/>
</dbReference>
<reference evidence="1 2" key="1">
    <citation type="submission" date="2020-08" db="EMBL/GenBank/DDBJ databases">
        <title>Genomic Encyclopedia of Type Strains, Phase IV (KMG-IV): sequencing the most valuable type-strain genomes for metagenomic binning, comparative biology and taxonomic classification.</title>
        <authorList>
            <person name="Goeker M."/>
        </authorList>
    </citation>
    <scope>NUCLEOTIDE SEQUENCE [LARGE SCALE GENOMIC DNA]</scope>
    <source>
        <strain evidence="1 2">DSM 29854</strain>
    </source>
</reference>
<organism evidence="1 2">
    <name type="scientific">Rufibacter quisquiliarum</name>
    <dbReference type="NCBI Taxonomy" id="1549639"/>
    <lineage>
        <taxon>Bacteria</taxon>
        <taxon>Pseudomonadati</taxon>
        <taxon>Bacteroidota</taxon>
        <taxon>Cytophagia</taxon>
        <taxon>Cytophagales</taxon>
        <taxon>Hymenobacteraceae</taxon>
        <taxon>Rufibacter</taxon>
    </lineage>
</organism>
<gene>
    <name evidence="1" type="ORF">FHS90_004550</name>
</gene>
<comment type="caution">
    <text evidence="1">The sequence shown here is derived from an EMBL/GenBank/DDBJ whole genome shotgun (WGS) entry which is preliminary data.</text>
</comment>
<accession>A0A839GSH7</accession>
<dbReference type="EMBL" id="JACJIQ010000031">
    <property type="protein sequence ID" value="MBA9079809.1"/>
    <property type="molecule type" value="Genomic_DNA"/>
</dbReference>